<evidence type="ECO:0000313" key="9">
    <source>
        <dbReference type="EnsemblPlants" id="Pp3c12_8350V3.4"/>
    </source>
</evidence>
<evidence type="ECO:0000313" key="10">
    <source>
        <dbReference type="Proteomes" id="UP000006727"/>
    </source>
</evidence>
<accession>A0A7I4AGW1</accession>
<keyword evidence="6" id="KW-0539">Nucleus</keyword>
<feature type="compositionally biased region" description="Basic and acidic residues" evidence="8">
    <location>
        <begin position="57"/>
        <end position="72"/>
    </location>
</feature>
<evidence type="ECO:0000256" key="5">
    <source>
        <dbReference type="ARBA" id="ARBA00022840"/>
    </source>
</evidence>
<feature type="compositionally biased region" description="Basic and acidic residues" evidence="8">
    <location>
        <begin position="160"/>
        <end position="169"/>
    </location>
</feature>
<dbReference type="GO" id="GO:0033314">
    <property type="term" value="P:mitotic DNA replication checkpoint signaling"/>
    <property type="evidence" value="ECO:0000318"/>
    <property type="project" value="GO_Central"/>
</dbReference>
<dbReference type="GO" id="GO:0006281">
    <property type="term" value="P:DNA repair"/>
    <property type="evidence" value="ECO:0000318"/>
    <property type="project" value="GO_Central"/>
</dbReference>
<dbReference type="EnsemblPlants" id="Pp3c12_8350V3.3">
    <property type="protein sequence ID" value="Pp3c12_8350V3.3"/>
    <property type="gene ID" value="Pp3c12_8350"/>
</dbReference>
<dbReference type="PANTHER" id="PTHR12172:SF1">
    <property type="entry name" value="P-LOOP CONTAINING NUCLEOSIDE TRIPHOSPHATE HYDROLASES SUPERFAMILY PROTEIN"/>
    <property type="match status" value="1"/>
</dbReference>
<dbReference type="RefSeq" id="XP_024390188.1">
    <property type="nucleotide sequence ID" value="XM_024534420.2"/>
</dbReference>
<reference evidence="9 10" key="1">
    <citation type="journal article" date="2008" name="Science">
        <title>The Physcomitrella genome reveals evolutionary insights into the conquest of land by plants.</title>
        <authorList>
            <person name="Rensing S."/>
            <person name="Lang D."/>
            <person name="Zimmer A."/>
            <person name="Terry A."/>
            <person name="Salamov A."/>
            <person name="Shapiro H."/>
            <person name="Nishiyama T."/>
            <person name="Perroud P.-F."/>
            <person name="Lindquist E."/>
            <person name="Kamisugi Y."/>
            <person name="Tanahashi T."/>
            <person name="Sakakibara K."/>
            <person name="Fujita T."/>
            <person name="Oishi K."/>
            <person name="Shin-I T."/>
            <person name="Kuroki Y."/>
            <person name="Toyoda A."/>
            <person name="Suzuki Y."/>
            <person name="Hashimoto A."/>
            <person name="Yamaguchi K."/>
            <person name="Sugano A."/>
            <person name="Kohara Y."/>
            <person name="Fujiyama A."/>
            <person name="Anterola A."/>
            <person name="Aoki S."/>
            <person name="Ashton N."/>
            <person name="Barbazuk W.B."/>
            <person name="Barker E."/>
            <person name="Bennetzen J."/>
            <person name="Bezanilla M."/>
            <person name="Blankenship R."/>
            <person name="Cho S.H."/>
            <person name="Dutcher S."/>
            <person name="Estelle M."/>
            <person name="Fawcett J.A."/>
            <person name="Gundlach H."/>
            <person name="Hanada K."/>
            <person name="Heyl A."/>
            <person name="Hicks K.A."/>
            <person name="Hugh J."/>
            <person name="Lohr M."/>
            <person name="Mayer K."/>
            <person name="Melkozernov A."/>
            <person name="Murata T."/>
            <person name="Nelson D."/>
            <person name="Pils B."/>
            <person name="Prigge M."/>
            <person name="Reiss B."/>
            <person name="Renner T."/>
            <person name="Rombauts S."/>
            <person name="Rushton P."/>
            <person name="Sanderfoot A."/>
            <person name="Schween G."/>
            <person name="Shiu S.-H."/>
            <person name="Stueber K."/>
            <person name="Theodoulou F.L."/>
            <person name="Tu H."/>
            <person name="Van de Peer Y."/>
            <person name="Verrier P.J."/>
            <person name="Waters E."/>
            <person name="Wood A."/>
            <person name="Yang L."/>
            <person name="Cove D."/>
            <person name="Cuming A."/>
            <person name="Hasebe M."/>
            <person name="Lucas S."/>
            <person name="Mishler D.B."/>
            <person name="Reski R."/>
            <person name="Grigoriev I."/>
            <person name="Quatrano R.S."/>
            <person name="Boore J.L."/>
        </authorList>
    </citation>
    <scope>NUCLEOTIDE SEQUENCE [LARGE SCALE GENOMIC DNA]</scope>
    <source>
        <strain evidence="9 10">cv. Gransden 2004</strain>
    </source>
</reference>
<proteinExistence type="inferred from homology"/>
<dbReference type="KEGG" id="ppp:112289301"/>
<dbReference type="EnsemblPlants" id="Pp3c12_8350V3.4">
    <property type="protein sequence ID" value="Pp3c12_8350V3.4"/>
    <property type="gene ID" value="Pp3c12_8350"/>
</dbReference>
<dbReference type="EMBL" id="ABEU02000012">
    <property type="status" value="NOT_ANNOTATED_CDS"/>
    <property type="molecule type" value="Genomic_DNA"/>
</dbReference>
<keyword evidence="7" id="KW-0131">Cell cycle</keyword>
<evidence type="ECO:0008006" key="11">
    <source>
        <dbReference type="Google" id="ProtNLM"/>
    </source>
</evidence>
<evidence type="ECO:0000256" key="4">
    <source>
        <dbReference type="ARBA" id="ARBA00022763"/>
    </source>
</evidence>
<keyword evidence="4" id="KW-0227">DNA damage</keyword>
<comment type="subcellular location">
    <subcellularLocation>
        <location evidence="1">Nucleus</location>
    </subcellularLocation>
</comment>
<feature type="compositionally biased region" description="Acidic residues" evidence="8">
    <location>
        <begin position="462"/>
        <end position="481"/>
    </location>
</feature>
<evidence type="ECO:0000256" key="8">
    <source>
        <dbReference type="SAM" id="MobiDB-lite"/>
    </source>
</evidence>
<evidence type="ECO:0000256" key="7">
    <source>
        <dbReference type="ARBA" id="ARBA00023306"/>
    </source>
</evidence>
<reference evidence="9" key="3">
    <citation type="submission" date="2020-12" db="UniProtKB">
        <authorList>
            <consortium name="EnsemblPlants"/>
        </authorList>
    </citation>
    <scope>IDENTIFICATION</scope>
</reference>
<dbReference type="Gramene" id="Pp3c12_8350V3.4">
    <property type="protein sequence ID" value="Pp3c12_8350V3.4"/>
    <property type="gene ID" value="Pp3c12_8350"/>
</dbReference>
<dbReference type="GO" id="GO:0005634">
    <property type="term" value="C:nucleus"/>
    <property type="evidence" value="ECO:0007669"/>
    <property type="project" value="UniProtKB-SubCell"/>
</dbReference>
<dbReference type="Proteomes" id="UP000006727">
    <property type="component" value="Chromosome 12"/>
</dbReference>
<dbReference type="Gene3D" id="3.40.50.300">
    <property type="entry name" value="P-loop containing nucleotide triphosphate hydrolases"/>
    <property type="match status" value="1"/>
</dbReference>
<keyword evidence="5" id="KW-0067">ATP-binding</keyword>
<organism evidence="9 10">
    <name type="scientific">Physcomitrium patens</name>
    <name type="common">Spreading-leaved earth moss</name>
    <name type="synonym">Physcomitrella patens</name>
    <dbReference type="NCBI Taxonomy" id="3218"/>
    <lineage>
        <taxon>Eukaryota</taxon>
        <taxon>Viridiplantae</taxon>
        <taxon>Streptophyta</taxon>
        <taxon>Embryophyta</taxon>
        <taxon>Bryophyta</taxon>
        <taxon>Bryophytina</taxon>
        <taxon>Bryopsida</taxon>
        <taxon>Funariidae</taxon>
        <taxon>Funariales</taxon>
        <taxon>Funariaceae</taxon>
        <taxon>Physcomitrium</taxon>
    </lineage>
</organism>
<dbReference type="OrthoDB" id="9996895at2759"/>
<dbReference type="GO" id="GO:0005524">
    <property type="term" value="F:ATP binding"/>
    <property type="evidence" value="ECO:0007669"/>
    <property type="project" value="UniProtKB-KW"/>
</dbReference>
<feature type="compositionally biased region" description="Polar residues" evidence="8">
    <location>
        <begin position="113"/>
        <end position="133"/>
    </location>
</feature>
<evidence type="ECO:0000256" key="1">
    <source>
        <dbReference type="ARBA" id="ARBA00004123"/>
    </source>
</evidence>
<dbReference type="Gramene" id="Pp3c12_8350V3.3">
    <property type="protein sequence ID" value="Pp3c12_8350V3.3"/>
    <property type="gene ID" value="Pp3c12_8350"/>
</dbReference>
<feature type="region of interest" description="Disordered" evidence="8">
    <location>
        <begin position="458"/>
        <end position="481"/>
    </location>
</feature>
<keyword evidence="3" id="KW-0547">Nucleotide-binding</keyword>
<feature type="compositionally biased region" description="Basic residues" evidence="8">
    <location>
        <begin position="134"/>
        <end position="156"/>
    </location>
</feature>
<dbReference type="GO" id="GO:0000077">
    <property type="term" value="P:DNA damage checkpoint signaling"/>
    <property type="evidence" value="ECO:0000318"/>
    <property type="project" value="GO_Central"/>
</dbReference>
<name>A0A7I4AGW1_PHYPA</name>
<dbReference type="GO" id="GO:0003682">
    <property type="term" value="F:chromatin binding"/>
    <property type="evidence" value="ECO:0000318"/>
    <property type="project" value="GO_Central"/>
</dbReference>
<gene>
    <name evidence="9" type="primary">LOC112289301</name>
</gene>
<dbReference type="SUPFAM" id="SSF52540">
    <property type="entry name" value="P-loop containing nucleoside triphosphate hydrolases"/>
    <property type="match status" value="1"/>
</dbReference>
<dbReference type="PANTHER" id="PTHR12172">
    <property type="entry name" value="CELL CYCLE CHECKPOINT PROTEIN RAD17"/>
    <property type="match status" value="1"/>
</dbReference>
<dbReference type="GeneID" id="112289301"/>
<sequence>MDAGEGEDYGRDQFCVIAAPQLSSGGVKCRKNSKVASKSYTSMVNKTKVGANVEVGKGVDAEEKSKDDRDQESTMPSKLATVFVKRSSRKNAKVGQAQKRELDNLPLALDTPPQESVTKQKAAPSSTGRQSNASRKHSPTKRQTRSSAATKKRKSQQHGTDSRSAAEVHGSDLFLQARLAAEENTRLSAGKATHPFFARPNEGGARSSVIKEPAQTIRCRSLNPAPEHAETNLQVSPRNPLHPFVARQNLRGAKAIIADEAPDNCERHSQLPCPPLHITQNMPEEETLPTWNWNWKCSGVPVKAGEKIEDKWSFSCCQPSYTWSWSTSKKRKRRGQPIPKVAVFGRIIDYLTNYNAGTKCLFDEEVDSVAARTQKLVEKFSSYYHPCVNNDCFEQNLELRPVTERRVKDVSGGGNSLWTNQYQPRNSQEVCGNKEPVRALSSWLQNWREKILRHNGAVKSEEVEDSSNDDDSEYEDSASEIDDSDDLHNCLLVTGSVGCGKSAAIYACAMEHGFTVIEVNASECRSGAMVKHKFKEAMESHGLSKGFSTASMDPNHGSFAVDLLSKQGEGCGRSTSLQHKSENQLSKHHSVFRSNLPPPFFRGLRVILFEDVDIVFEEDSGFSGALALLARTSKCPIIFSSNSQNPVLPNVSPEVIRFEQPSTGELVAHAYMVFMSEGLTCSPDTVEHIVRSSGRDIRKLLMLLQFWSQGSTSDAEHLKGVSTVGDLRISHINMQSPNLVSCLLQLDGCPQFPASRIHAASMLADEHTSNDSEEVCHGKKLRTESICKDHVSRKRFDRRSLDSDLLYAHDCQHRVLPLLFPDTEACQLTVMVFKRLKDAGQDIMMMIDYFVSKWSRIRFDVLKSKSETEFRVLNSERNLHSAARKEDGKLCSRGGSNKCMANMISLLQENERSCSGEREDYFISAGSSDDHDMCDVHLTSEPSDGIDLEDDEWIRFLPVLNMNTLSSTKTEWIPRRRKCSPASQASRSPSSMAGLGVVSSPLSVDISAVTAEAYSQTTNLALEGSFPLRLGRVDAHTPVEEVALNLTPNSGGNLAMHPVLKTPSDLGKQSYSYGASLEHFILSVAHFMMEKTWSEVRSLQPETFPSNNLDSTTLLDDVLHDLSACDLLSRRAAVASKTFKGYRISDCDDCDEYDSGDRCRESAVVLAQLRLNQALGQATPSNILFSETWRARPSTSDQDAAREEKRAYEDECVDLLLPQRCMLSGRLARLDYISFHSQLTSSTAGSEVQIRRTTRQRKPITVSN</sequence>
<dbReference type="Gene3D" id="1.10.8.60">
    <property type="match status" value="1"/>
</dbReference>
<comment type="similarity">
    <text evidence="2">Belongs to the rad17/RAD24 family.</text>
</comment>
<dbReference type="InterPro" id="IPR004582">
    <property type="entry name" value="Checkpoint_prot_Rad17_Rad24"/>
</dbReference>
<protein>
    <recommendedName>
        <fullName evidence="11">AAA+ ATPase domain-containing protein</fullName>
    </recommendedName>
</protein>
<feature type="region of interest" description="Disordered" evidence="8">
    <location>
        <begin position="1244"/>
        <end position="1264"/>
    </location>
</feature>
<dbReference type="AlphaFoldDB" id="A0A7I4AGW1"/>
<evidence type="ECO:0000256" key="3">
    <source>
        <dbReference type="ARBA" id="ARBA00022741"/>
    </source>
</evidence>
<evidence type="ECO:0000256" key="6">
    <source>
        <dbReference type="ARBA" id="ARBA00023242"/>
    </source>
</evidence>
<feature type="region of interest" description="Disordered" evidence="8">
    <location>
        <begin position="47"/>
        <end position="169"/>
    </location>
</feature>
<keyword evidence="10" id="KW-1185">Reference proteome</keyword>
<dbReference type="InterPro" id="IPR027417">
    <property type="entry name" value="P-loop_NTPase"/>
</dbReference>
<evidence type="ECO:0000256" key="2">
    <source>
        <dbReference type="ARBA" id="ARBA00006168"/>
    </source>
</evidence>
<reference evidence="9 10" key="2">
    <citation type="journal article" date="2018" name="Plant J.">
        <title>The Physcomitrella patens chromosome-scale assembly reveals moss genome structure and evolution.</title>
        <authorList>
            <person name="Lang D."/>
            <person name="Ullrich K.K."/>
            <person name="Murat F."/>
            <person name="Fuchs J."/>
            <person name="Jenkins J."/>
            <person name="Haas F.B."/>
            <person name="Piednoel M."/>
            <person name="Gundlach H."/>
            <person name="Van Bel M."/>
            <person name="Meyberg R."/>
            <person name="Vives C."/>
            <person name="Morata J."/>
            <person name="Symeonidi A."/>
            <person name="Hiss M."/>
            <person name="Muchero W."/>
            <person name="Kamisugi Y."/>
            <person name="Saleh O."/>
            <person name="Blanc G."/>
            <person name="Decker E.L."/>
            <person name="van Gessel N."/>
            <person name="Grimwood J."/>
            <person name="Hayes R.D."/>
            <person name="Graham S.W."/>
            <person name="Gunter L.E."/>
            <person name="McDaniel S.F."/>
            <person name="Hoernstein S.N.W."/>
            <person name="Larsson A."/>
            <person name="Li F.W."/>
            <person name="Perroud P.F."/>
            <person name="Phillips J."/>
            <person name="Ranjan P."/>
            <person name="Rokshar D.S."/>
            <person name="Rothfels C.J."/>
            <person name="Schneider L."/>
            <person name="Shu S."/>
            <person name="Stevenson D.W."/>
            <person name="Thummler F."/>
            <person name="Tillich M."/>
            <person name="Villarreal Aguilar J.C."/>
            <person name="Widiez T."/>
            <person name="Wong G.K."/>
            <person name="Wymore A."/>
            <person name="Zhang Y."/>
            <person name="Zimmer A.D."/>
            <person name="Quatrano R.S."/>
            <person name="Mayer K.F.X."/>
            <person name="Goodstein D."/>
            <person name="Casacuberta J.M."/>
            <person name="Vandepoele K."/>
            <person name="Reski R."/>
            <person name="Cuming A.C."/>
            <person name="Tuskan G.A."/>
            <person name="Maumus F."/>
            <person name="Salse J."/>
            <person name="Schmutz J."/>
            <person name="Rensing S.A."/>
        </authorList>
    </citation>
    <scope>NUCLEOTIDE SEQUENCE [LARGE SCALE GENOMIC DNA]</scope>
    <source>
        <strain evidence="9 10">cv. Gransden 2004</strain>
    </source>
</reference>